<dbReference type="PANTHER" id="PTHR30537:SF5">
    <property type="entry name" value="HTH-TYPE TRANSCRIPTIONAL ACTIVATOR TTDR-RELATED"/>
    <property type="match status" value="1"/>
</dbReference>
<keyword evidence="4" id="KW-0804">Transcription</keyword>
<dbReference type="InterPro" id="IPR036388">
    <property type="entry name" value="WH-like_DNA-bd_sf"/>
</dbReference>
<evidence type="ECO:0000256" key="3">
    <source>
        <dbReference type="ARBA" id="ARBA00023125"/>
    </source>
</evidence>
<dbReference type="Gene3D" id="1.10.10.10">
    <property type="entry name" value="Winged helix-like DNA-binding domain superfamily/Winged helix DNA-binding domain"/>
    <property type="match status" value="1"/>
</dbReference>
<evidence type="ECO:0000256" key="4">
    <source>
        <dbReference type="ARBA" id="ARBA00023163"/>
    </source>
</evidence>
<dbReference type="eggNOG" id="COG0583">
    <property type="taxonomic scope" value="Bacteria"/>
</dbReference>
<keyword evidence="7" id="KW-1185">Reference proteome</keyword>
<dbReference type="PROSITE" id="PS50931">
    <property type="entry name" value="HTH_LYSR"/>
    <property type="match status" value="1"/>
</dbReference>
<keyword evidence="2" id="KW-0805">Transcription regulation</keyword>
<reference evidence="6 7" key="1">
    <citation type="submission" date="2007-06" db="EMBL/GenBank/DDBJ databases">
        <authorList>
            <person name="Shimkets L."/>
            <person name="Ferriera S."/>
            <person name="Johnson J."/>
            <person name="Kravitz S."/>
            <person name="Beeson K."/>
            <person name="Sutton G."/>
            <person name="Rogers Y.-H."/>
            <person name="Friedman R."/>
            <person name="Frazier M."/>
            <person name="Venter J.C."/>
        </authorList>
    </citation>
    <scope>NUCLEOTIDE SEQUENCE [LARGE SCALE GENOMIC DNA]</scope>
    <source>
        <strain evidence="6 7">SIR-1</strain>
    </source>
</reference>
<dbReference type="SUPFAM" id="SSF46785">
    <property type="entry name" value="Winged helix' DNA-binding domain"/>
    <property type="match status" value="1"/>
</dbReference>
<sequence>MLDDRAIFAILAEAGSFAGAARQLGVARSTVMRRLDALESELGLRLVQRAGRRLVLTEAGRGYAEALRGVLRELERVENELRSEEATPSGKLRVWLPILGTSAALAPAVASFMDAHPAVVVHLELGRDVRHLELGAFDLALQFGFRINTELAARTLMRDRMILVASSAYVRAHGLPRSVEALRHHRAVHARDVEGKRIHWRDPSGARVPMPPASVEVNSVGFAFQLARAGAGVVWAPSLLAAPGLESGELVHLCPECWTEEPVNFVYLPDPTVTTRAFLDHMVAWFRARG</sequence>
<dbReference type="InterPro" id="IPR036390">
    <property type="entry name" value="WH_DNA-bd_sf"/>
</dbReference>
<dbReference type="InterPro" id="IPR058163">
    <property type="entry name" value="LysR-type_TF_proteobact-type"/>
</dbReference>
<comment type="similarity">
    <text evidence="1">Belongs to the LysR transcriptional regulatory family.</text>
</comment>
<accession>A6G8R0</accession>
<gene>
    <name evidence="6" type="ORF">PPSIR1_38686</name>
</gene>
<dbReference type="AlphaFoldDB" id="A6G8R0"/>
<dbReference type="Gene3D" id="3.40.190.290">
    <property type="match status" value="1"/>
</dbReference>
<dbReference type="Pfam" id="PF03466">
    <property type="entry name" value="LysR_substrate"/>
    <property type="match status" value="1"/>
</dbReference>
<dbReference type="STRING" id="391625.PPSIR1_38686"/>
<dbReference type="SUPFAM" id="SSF53850">
    <property type="entry name" value="Periplasmic binding protein-like II"/>
    <property type="match status" value="1"/>
</dbReference>
<evidence type="ECO:0000256" key="1">
    <source>
        <dbReference type="ARBA" id="ARBA00009437"/>
    </source>
</evidence>
<dbReference type="GO" id="GO:0003677">
    <property type="term" value="F:DNA binding"/>
    <property type="evidence" value="ECO:0007669"/>
    <property type="project" value="UniProtKB-KW"/>
</dbReference>
<evidence type="ECO:0000259" key="5">
    <source>
        <dbReference type="PROSITE" id="PS50931"/>
    </source>
</evidence>
<dbReference type="Pfam" id="PF00126">
    <property type="entry name" value="HTH_1"/>
    <property type="match status" value="1"/>
</dbReference>
<dbReference type="CDD" id="cd08422">
    <property type="entry name" value="PBP2_CrgA_like"/>
    <property type="match status" value="1"/>
</dbReference>
<keyword evidence="3" id="KW-0238">DNA-binding</keyword>
<dbReference type="InterPro" id="IPR005119">
    <property type="entry name" value="LysR_subst-bd"/>
</dbReference>
<evidence type="ECO:0000313" key="6">
    <source>
        <dbReference type="EMBL" id="EDM77720.1"/>
    </source>
</evidence>
<dbReference type="InterPro" id="IPR000847">
    <property type="entry name" value="LysR_HTH_N"/>
</dbReference>
<proteinExistence type="inferred from homology"/>
<dbReference type="Proteomes" id="UP000005801">
    <property type="component" value="Unassembled WGS sequence"/>
</dbReference>
<organism evidence="6 7">
    <name type="scientific">Plesiocystis pacifica SIR-1</name>
    <dbReference type="NCBI Taxonomy" id="391625"/>
    <lineage>
        <taxon>Bacteria</taxon>
        <taxon>Pseudomonadati</taxon>
        <taxon>Myxococcota</taxon>
        <taxon>Polyangia</taxon>
        <taxon>Nannocystales</taxon>
        <taxon>Nannocystaceae</taxon>
        <taxon>Plesiocystis</taxon>
    </lineage>
</organism>
<evidence type="ECO:0000256" key="2">
    <source>
        <dbReference type="ARBA" id="ARBA00023015"/>
    </source>
</evidence>
<feature type="domain" description="HTH lysR-type" evidence="5">
    <location>
        <begin position="1"/>
        <end position="57"/>
    </location>
</feature>
<dbReference type="EMBL" id="ABCS01000041">
    <property type="protein sequence ID" value="EDM77720.1"/>
    <property type="molecule type" value="Genomic_DNA"/>
</dbReference>
<dbReference type="PANTHER" id="PTHR30537">
    <property type="entry name" value="HTH-TYPE TRANSCRIPTIONAL REGULATOR"/>
    <property type="match status" value="1"/>
</dbReference>
<comment type="caution">
    <text evidence="6">The sequence shown here is derived from an EMBL/GenBank/DDBJ whole genome shotgun (WGS) entry which is preliminary data.</text>
</comment>
<protein>
    <submittedName>
        <fullName evidence="6">Transcriptional regulatory protein</fullName>
    </submittedName>
</protein>
<dbReference type="GO" id="GO:0003700">
    <property type="term" value="F:DNA-binding transcription factor activity"/>
    <property type="evidence" value="ECO:0007669"/>
    <property type="project" value="InterPro"/>
</dbReference>
<name>A6G8R0_9BACT</name>
<evidence type="ECO:0000313" key="7">
    <source>
        <dbReference type="Proteomes" id="UP000005801"/>
    </source>
</evidence>